<evidence type="ECO:0000313" key="1">
    <source>
        <dbReference type="EMBL" id="CDE23009.1"/>
    </source>
</evidence>
<organism evidence="1 2">
    <name type="scientific">Amedibacillus dolichus CAG:375</name>
    <dbReference type="NCBI Taxonomy" id="1263076"/>
    <lineage>
        <taxon>Bacteria</taxon>
        <taxon>Bacillati</taxon>
        <taxon>Bacillota</taxon>
        <taxon>Erysipelotrichia</taxon>
        <taxon>Erysipelotrichales</taxon>
        <taxon>Erysipelotrichaceae</taxon>
        <taxon>Amedibacillus</taxon>
    </lineage>
</organism>
<dbReference type="AlphaFoldDB" id="R7G6G0"/>
<dbReference type="Proteomes" id="UP000018093">
    <property type="component" value="Unassembled WGS sequence"/>
</dbReference>
<accession>R7G6G0</accession>
<name>R7G6G0_9FIRM</name>
<evidence type="ECO:0000313" key="2">
    <source>
        <dbReference type="Proteomes" id="UP000018093"/>
    </source>
</evidence>
<dbReference type="RefSeq" id="WP_022420731.1">
    <property type="nucleotide sequence ID" value="NZ_FR898595.1"/>
</dbReference>
<dbReference type="EMBL" id="CBIN010000184">
    <property type="protein sequence ID" value="CDE23009.1"/>
    <property type="molecule type" value="Genomic_DNA"/>
</dbReference>
<comment type="caution">
    <text evidence="1">The sequence shown here is derived from an EMBL/GenBank/DDBJ whole genome shotgun (WGS) entry which is preliminary data.</text>
</comment>
<gene>
    <name evidence="1" type="ORF">BN631_01479</name>
</gene>
<proteinExistence type="predicted"/>
<protein>
    <submittedName>
        <fullName evidence="1">Uncharacterized protein</fullName>
    </submittedName>
</protein>
<sequence>MNKYQDALDFIIAATNGGNGMVKELNTLQELVDKATPKKPRGIKKDRCPNCGSYNEIFPKRRNTVAHDIVYCWHCGNAIELE</sequence>
<reference evidence="1" key="1">
    <citation type="submission" date="2012-11" db="EMBL/GenBank/DDBJ databases">
        <title>Dependencies among metagenomic species, viruses, plasmids and units of genetic variation.</title>
        <authorList>
            <person name="Nielsen H.B."/>
            <person name="Almeida M."/>
            <person name="Juncker A.S."/>
            <person name="Rasmussen S."/>
            <person name="Li J."/>
            <person name="Sunagawa S."/>
            <person name="Plichta D."/>
            <person name="Gautier L."/>
            <person name="Le Chatelier E."/>
            <person name="Peletier E."/>
            <person name="Bonde I."/>
            <person name="Nielsen T."/>
            <person name="Manichanh C."/>
            <person name="Arumugam M."/>
            <person name="Batto J."/>
            <person name="Santos M.B.Q.D."/>
            <person name="Blom N."/>
            <person name="Borruel N."/>
            <person name="Burgdorf K.S."/>
            <person name="Boumezbeur F."/>
            <person name="Casellas F."/>
            <person name="Dore J."/>
            <person name="Guarner F."/>
            <person name="Hansen T."/>
            <person name="Hildebrand F."/>
            <person name="Kaas R.S."/>
            <person name="Kennedy S."/>
            <person name="Kristiansen K."/>
            <person name="Kultima J.R."/>
            <person name="Leonard P."/>
            <person name="Levenez F."/>
            <person name="Lund O."/>
            <person name="Moumen B."/>
            <person name="Le Paslier D."/>
            <person name="Pons N."/>
            <person name="Pedersen O."/>
            <person name="Prifti E."/>
            <person name="Qin J."/>
            <person name="Raes J."/>
            <person name="Tap J."/>
            <person name="Tims S."/>
            <person name="Ussery D.W."/>
            <person name="Yamada T."/>
            <person name="MetaHit consortium"/>
            <person name="Renault P."/>
            <person name="Sicheritz-Ponten T."/>
            <person name="Bork P."/>
            <person name="Wang J."/>
            <person name="Brunak S."/>
            <person name="Ehrlich S.D."/>
        </authorList>
    </citation>
    <scope>NUCLEOTIDE SEQUENCE [LARGE SCALE GENOMIC DNA]</scope>
</reference>